<evidence type="ECO:0000256" key="3">
    <source>
        <dbReference type="SAM" id="MobiDB-lite"/>
    </source>
</evidence>
<reference evidence="5 6" key="1">
    <citation type="submission" date="2013-11" db="EMBL/GenBank/DDBJ databases">
        <title>Draft genome of the bovine lungworm Dictyocaulus viviparus.</title>
        <authorList>
            <person name="Mitreva M."/>
        </authorList>
    </citation>
    <scope>NUCLEOTIDE SEQUENCE [LARGE SCALE GENOMIC DNA]</scope>
    <source>
        <strain evidence="5 6">HannoverDv2000</strain>
    </source>
</reference>
<dbReference type="EMBL" id="KN716152">
    <property type="protein sequence ID" value="KJH53436.1"/>
    <property type="molecule type" value="Genomic_DNA"/>
</dbReference>
<dbReference type="OrthoDB" id="5835922at2759"/>
<feature type="compositionally biased region" description="Basic and acidic residues" evidence="3">
    <location>
        <begin position="349"/>
        <end position="358"/>
    </location>
</feature>
<protein>
    <submittedName>
        <fullName evidence="5">Protein tyrosine kinase</fullName>
    </submittedName>
</protein>
<feature type="region of interest" description="Disordered" evidence="3">
    <location>
        <begin position="332"/>
        <end position="358"/>
    </location>
</feature>
<evidence type="ECO:0000313" key="6">
    <source>
        <dbReference type="Proteomes" id="UP000053766"/>
    </source>
</evidence>
<keyword evidence="6" id="KW-1185">Reference proteome</keyword>
<evidence type="ECO:0000256" key="2">
    <source>
        <dbReference type="ARBA" id="ARBA00022840"/>
    </source>
</evidence>
<keyword evidence="5" id="KW-0808">Transferase</keyword>
<accession>A0A0D8YFL3</accession>
<dbReference type="PROSITE" id="PS00109">
    <property type="entry name" value="PROTEIN_KINASE_TYR"/>
    <property type="match status" value="1"/>
</dbReference>
<dbReference type="InterPro" id="IPR000719">
    <property type="entry name" value="Prot_kinase_dom"/>
</dbReference>
<keyword evidence="1" id="KW-0547">Nucleotide-binding</keyword>
<proteinExistence type="predicted"/>
<dbReference type="Gene3D" id="1.10.510.10">
    <property type="entry name" value="Transferase(Phosphotransferase) domain 1"/>
    <property type="match status" value="2"/>
</dbReference>
<dbReference type="Proteomes" id="UP000053766">
    <property type="component" value="Unassembled WGS sequence"/>
</dbReference>
<feature type="domain" description="Protein kinase" evidence="4">
    <location>
        <begin position="1"/>
        <end position="250"/>
    </location>
</feature>
<dbReference type="InterPro" id="IPR008266">
    <property type="entry name" value="Tyr_kinase_AS"/>
</dbReference>
<dbReference type="PANTHER" id="PTHR24418">
    <property type="entry name" value="TYROSINE-PROTEIN KINASE"/>
    <property type="match status" value="1"/>
</dbReference>
<dbReference type="SUPFAM" id="SSF56112">
    <property type="entry name" value="Protein kinase-like (PK-like)"/>
    <property type="match status" value="1"/>
</dbReference>
<keyword evidence="5" id="KW-0418">Kinase</keyword>
<evidence type="ECO:0000256" key="1">
    <source>
        <dbReference type="ARBA" id="ARBA00022741"/>
    </source>
</evidence>
<name>A0A0D8YFL3_DICVI</name>
<feature type="compositionally biased region" description="Basic and acidic residues" evidence="3">
    <location>
        <begin position="332"/>
        <end position="341"/>
    </location>
</feature>
<keyword evidence="2" id="KW-0067">ATP-binding</keyword>
<dbReference type="InterPro" id="IPR020635">
    <property type="entry name" value="Tyr_kinase_cat_dom"/>
</dbReference>
<dbReference type="PROSITE" id="PS50011">
    <property type="entry name" value="PROTEIN_KINASE_DOM"/>
    <property type="match status" value="1"/>
</dbReference>
<dbReference type="Pfam" id="PF07714">
    <property type="entry name" value="PK_Tyr_Ser-Thr"/>
    <property type="match status" value="2"/>
</dbReference>
<reference evidence="6" key="2">
    <citation type="journal article" date="2016" name="Sci. Rep.">
        <title>Dictyocaulus viviparus genome, variome and transcriptome elucidate lungworm biology and support future intervention.</title>
        <authorList>
            <person name="McNulty S.N."/>
            <person name="Strube C."/>
            <person name="Rosa B.A."/>
            <person name="Martin J.C."/>
            <person name="Tyagi R."/>
            <person name="Choi Y.J."/>
            <person name="Wang Q."/>
            <person name="Hallsworth Pepin K."/>
            <person name="Zhang X."/>
            <person name="Ozersky P."/>
            <person name="Wilson R.K."/>
            <person name="Sternberg P.W."/>
            <person name="Gasser R.B."/>
            <person name="Mitreva M."/>
        </authorList>
    </citation>
    <scope>NUCLEOTIDE SEQUENCE [LARGE SCALE GENOMIC DNA]</scope>
    <source>
        <strain evidence="6">HannoverDv2000</strain>
    </source>
</reference>
<gene>
    <name evidence="5" type="ORF">DICVIV_00374</name>
</gene>
<dbReference type="AlphaFoldDB" id="A0A0D8YFL3"/>
<evidence type="ECO:0000313" key="5">
    <source>
        <dbReference type="EMBL" id="KJH53436.1"/>
    </source>
</evidence>
<evidence type="ECO:0000259" key="4">
    <source>
        <dbReference type="PROSITE" id="PS50011"/>
    </source>
</evidence>
<organism evidence="5 6">
    <name type="scientific">Dictyocaulus viviparus</name>
    <name type="common">Bovine lungworm</name>
    <dbReference type="NCBI Taxonomy" id="29172"/>
    <lineage>
        <taxon>Eukaryota</taxon>
        <taxon>Metazoa</taxon>
        <taxon>Ecdysozoa</taxon>
        <taxon>Nematoda</taxon>
        <taxon>Chromadorea</taxon>
        <taxon>Rhabditida</taxon>
        <taxon>Rhabditina</taxon>
        <taxon>Rhabditomorpha</taxon>
        <taxon>Strongyloidea</taxon>
        <taxon>Metastrongylidae</taxon>
        <taxon>Dictyocaulus</taxon>
    </lineage>
</organism>
<dbReference type="STRING" id="29172.A0A0D8YFL3"/>
<dbReference type="InterPro" id="IPR011009">
    <property type="entry name" value="Kinase-like_dom_sf"/>
</dbReference>
<dbReference type="GO" id="GO:0005524">
    <property type="term" value="F:ATP binding"/>
    <property type="evidence" value="ECO:0007669"/>
    <property type="project" value="UniProtKB-KW"/>
</dbReference>
<dbReference type="InterPro" id="IPR050198">
    <property type="entry name" value="Non-receptor_tyrosine_kinases"/>
</dbReference>
<dbReference type="InterPro" id="IPR001245">
    <property type="entry name" value="Ser-Thr/Tyr_kinase_cat_dom"/>
</dbReference>
<dbReference type="SMART" id="SM00219">
    <property type="entry name" value="TyrKc"/>
    <property type="match status" value="1"/>
</dbReference>
<dbReference type="GO" id="GO:0004713">
    <property type="term" value="F:protein tyrosine kinase activity"/>
    <property type="evidence" value="ECO:0007669"/>
    <property type="project" value="InterPro"/>
</dbReference>
<sequence length="383" mass="43589">MKEVRIMRSLHHTNVVSLVGVVLVDHPLYILLEYVSGSALDVYLKRKHSKISKSERMAMMIGVATGMDYIHKSNVIHRDLAARNCLYDRNNTVKISDFGLSRPGVSYRMKTAQKMTNKMDGAGKPNRSYPSRFCPATAKEKAARNICLYKLICHRSSLPLSMYCTINFLIFNGMNVLIYEIFSGLGPYEDLRNSVVKKMIVEGKVNKFPTGTPDCVIQFVNEKLWCQDPEKRPDFGSIVKQLELLATTYFEKREEQKSSDTLPSSDARTNATIELDVDEKKQRKKKILDVDKTEATVEETKKSTDISAVKDTANKLLDTIVTTTKELVSKVKTSPEEKSEMSKPFQIDVDSRREKDEASVEIRRKPIFGRRSKLRTKVMGKIQ</sequence>